<gene>
    <name evidence="2" type="ORF">GCM10025881_13320</name>
</gene>
<accession>A0ABQ6K237</accession>
<comment type="caution">
    <text evidence="2">The sequence shown here is derived from an EMBL/GenBank/DDBJ whole genome shotgun (WGS) entry which is preliminary data.</text>
</comment>
<dbReference type="RefSeq" id="WP_284253421.1">
    <property type="nucleotide sequence ID" value="NZ_BAAAQO010000002.1"/>
</dbReference>
<organism evidence="2 3">
    <name type="scientific">Pseudolysinimonas kribbensis</name>
    <dbReference type="NCBI Taxonomy" id="433641"/>
    <lineage>
        <taxon>Bacteria</taxon>
        <taxon>Bacillati</taxon>
        <taxon>Actinomycetota</taxon>
        <taxon>Actinomycetes</taxon>
        <taxon>Micrococcales</taxon>
        <taxon>Microbacteriaceae</taxon>
        <taxon>Pseudolysinimonas</taxon>
    </lineage>
</organism>
<evidence type="ECO:0000256" key="1">
    <source>
        <dbReference type="SAM" id="MobiDB-lite"/>
    </source>
</evidence>
<dbReference type="EMBL" id="BSVB01000001">
    <property type="protein sequence ID" value="GMA94508.1"/>
    <property type="molecule type" value="Genomic_DNA"/>
</dbReference>
<sequence length="48" mass="5393">MSDPRDDDTGDEPDDMQEREAVEETEQTGEVNPSGLWPEGDEETRSPL</sequence>
<proteinExistence type="predicted"/>
<feature type="compositionally biased region" description="Acidic residues" evidence="1">
    <location>
        <begin position="1"/>
        <end position="15"/>
    </location>
</feature>
<protein>
    <submittedName>
        <fullName evidence="2">Uncharacterized protein</fullName>
    </submittedName>
</protein>
<dbReference type="Proteomes" id="UP001157034">
    <property type="component" value="Unassembled WGS sequence"/>
</dbReference>
<reference evidence="3" key="1">
    <citation type="journal article" date="2019" name="Int. J. Syst. Evol. Microbiol.">
        <title>The Global Catalogue of Microorganisms (GCM) 10K type strain sequencing project: providing services to taxonomists for standard genome sequencing and annotation.</title>
        <authorList>
            <consortium name="The Broad Institute Genomics Platform"/>
            <consortium name="The Broad Institute Genome Sequencing Center for Infectious Disease"/>
            <person name="Wu L."/>
            <person name="Ma J."/>
        </authorList>
    </citation>
    <scope>NUCLEOTIDE SEQUENCE [LARGE SCALE GENOMIC DNA]</scope>
    <source>
        <strain evidence="3">NBRC 108894</strain>
    </source>
</reference>
<name>A0ABQ6K237_9MICO</name>
<evidence type="ECO:0000313" key="3">
    <source>
        <dbReference type="Proteomes" id="UP001157034"/>
    </source>
</evidence>
<evidence type="ECO:0000313" key="2">
    <source>
        <dbReference type="EMBL" id="GMA94508.1"/>
    </source>
</evidence>
<feature type="region of interest" description="Disordered" evidence="1">
    <location>
        <begin position="1"/>
        <end position="48"/>
    </location>
</feature>
<keyword evidence="3" id="KW-1185">Reference proteome</keyword>